<accession>A0A074Z6M6</accession>
<feature type="domain" description="Peptidase A1" evidence="1">
    <location>
        <begin position="25"/>
        <end position="99"/>
    </location>
</feature>
<dbReference type="Proteomes" id="UP000054324">
    <property type="component" value="Unassembled WGS sequence"/>
</dbReference>
<gene>
    <name evidence="2" type="ORF">T265_10429</name>
</gene>
<dbReference type="SUPFAM" id="SSF50630">
    <property type="entry name" value="Acid proteases"/>
    <property type="match status" value="1"/>
</dbReference>
<dbReference type="RefSeq" id="XP_009175062.1">
    <property type="nucleotide sequence ID" value="XM_009176798.1"/>
</dbReference>
<dbReference type="KEGG" id="ovi:T265_10429"/>
<evidence type="ECO:0000259" key="1">
    <source>
        <dbReference type="Pfam" id="PF00026"/>
    </source>
</evidence>
<name>A0A074Z6M6_OPIVI</name>
<dbReference type="InterPro" id="IPR021109">
    <property type="entry name" value="Peptidase_aspartic_dom_sf"/>
</dbReference>
<proteinExistence type="predicted"/>
<sequence length="121" mass="13692">MGIYKADGDIFADFAQVSECFPIPVVRLTVDRTEFSAMDTTKGDKGQQYTTDGLFGHSMMQYHAQLQATPLHHMFSQDVISRRVFTFIIKNITLEDGTVLVSDRSALTDTGRTNHIYRNQL</sequence>
<dbReference type="Pfam" id="PF00026">
    <property type="entry name" value="Asp"/>
    <property type="match status" value="1"/>
</dbReference>
<reference evidence="2 3" key="1">
    <citation type="submission" date="2013-11" db="EMBL/GenBank/DDBJ databases">
        <title>Opisthorchis viverrini - life in the bile duct.</title>
        <authorList>
            <person name="Young N.D."/>
            <person name="Nagarajan N."/>
            <person name="Lin S.J."/>
            <person name="Korhonen P.K."/>
            <person name="Jex A.R."/>
            <person name="Hall R.S."/>
            <person name="Safavi-Hemami H."/>
            <person name="Kaewkong W."/>
            <person name="Bertrand D."/>
            <person name="Gao S."/>
            <person name="Seet Q."/>
            <person name="Wongkham S."/>
            <person name="Teh B.T."/>
            <person name="Wongkham C."/>
            <person name="Intapan P.M."/>
            <person name="Maleewong W."/>
            <person name="Yang X."/>
            <person name="Hu M."/>
            <person name="Wang Z."/>
            <person name="Hofmann A."/>
            <person name="Sternberg P.W."/>
            <person name="Tan P."/>
            <person name="Wang J."/>
            <person name="Gasser R.B."/>
        </authorList>
    </citation>
    <scope>NUCLEOTIDE SEQUENCE [LARGE SCALE GENOMIC DNA]</scope>
</reference>
<keyword evidence="3" id="KW-1185">Reference proteome</keyword>
<organism evidence="2 3">
    <name type="scientific">Opisthorchis viverrini</name>
    <name type="common">Southeast Asian liver fluke</name>
    <dbReference type="NCBI Taxonomy" id="6198"/>
    <lineage>
        <taxon>Eukaryota</taxon>
        <taxon>Metazoa</taxon>
        <taxon>Spiralia</taxon>
        <taxon>Lophotrochozoa</taxon>
        <taxon>Platyhelminthes</taxon>
        <taxon>Trematoda</taxon>
        <taxon>Digenea</taxon>
        <taxon>Opisthorchiida</taxon>
        <taxon>Opisthorchiata</taxon>
        <taxon>Opisthorchiidae</taxon>
        <taxon>Opisthorchis</taxon>
    </lineage>
</organism>
<dbReference type="EMBL" id="KL596986">
    <property type="protein sequence ID" value="KER21192.1"/>
    <property type="molecule type" value="Genomic_DNA"/>
</dbReference>
<dbReference type="CTD" id="20324597"/>
<protein>
    <recommendedName>
        <fullName evidence="1">Peptidase A1 domain-containing protein</fullName>
    </recommendedName>
</protein>
<evidence type="ECO:0000313" key="2">
    <source>
        <dbReference type="EMBL" id="KER21192.1"/>
    </source>
</evidence>
<evidence type="ECO:0000313" key="3">
    <source>
        <dbReference type="Proteomes" id="UP000054324"/>
    </source>
</evidence>
<dbReference type="AlphaFoldDB" id="A0A074Z6M6"/>
<dbReference type="GeneID" id="20324597"/>
<dbReference type="Gene3D" id="2.40.70.10">
    <property type="entry name" value="Acid Proteases"/>
    <property type="match status" value="1"/>
</dbReference>
<dbReference type="InterPro" id="IPR033121">
    <property type="entry name" value="PEPTIDASE_A1"/>
</dbReference>